<evidence type="ECO:0000313" key="2">
    <source>
        <dbReference type="Proteomes" id="UP001172756"/>
    </source>
</evidence>
<dbReference type="PANTHER" id="PTHR43301">
    <property type="entry name" value="ARABINAN ENDO-1,5-ALPHA-L-ARABINOSIDASE"/>
    <property type="match status" value="1"/>
</dbReference>
<name>A0AB35MFB7_9MICO</name>
<comment type="caution">
    <text evidence="1">The sequence shown here is derived from an EMBL/GenBank/DDBJ whole genome shotgun (WGS) entry which is preliminary data.</text>
</comment>
<dbReference type="InterPro" id="IPR023296">
    <property type="entry name" value="Glyco_hydro_beta-prop_sf"/>
</dbReference>
<keyword evidence="1" id="KW-0378">Hydrolase</keyword>
<dbReference type="InterPro" id="IPR050727">
    <property type="entry name" value="GH43_arabinanases"/>
</dbReference>
<dbReference type="SUPFAM" id="SSF75005">
    <property type="entry name" value="Arabinanase/levansucrase/invertase"/>
    <property type="match status" value="1"/>
</dbReference>
<dbReference type="Gene3D" id="2.115.10.20">
    <property type="entry name" value="Glycosyl hydrolase domain, family 43"/>
    <property type="match status" value="1"/>
</dbReference>
<dbReference type="Proteomes" id="UP001172756">
    <property type="component" value="Unassembled WGS sequence"/>
</dbReference>
<dbReference type="GO" id="GO:0016787">
    <property type="term" value="F:hydrolase activity"/>
    <property type="evidence" value="ECO:0007669"/>
    <property type="project" value="UniProtKB-KW"/>
</dbReference>
<protein>
    <submittedName>
        <fullName evidence="1">Glycoside hydrolase family 43 protein</fullName>
    </submittedName>
</protein>
<gene>
    <name evidence="1" type="ORF">QQ002_02700</name>
</gene>
<dbReference type="EMBL" id="JAUHQB010000001">
    <property type="protein sequence ID" value="MDN4482447.1"/>
    <property type="molecule type" value="Genomic_DNA"/>
</dbReference>
<proteinExistence type="predicted"/>
<sequence length="422" mass="45644">MSGEEPYGYLMVHFVEDAEGYREKVHLSLSRGDDAEAWDRLNGGEPVLASHLGTTGVRDPHLTFDPATGRYFIIATDLRVFGGDDLGWGAWTNGYSTLMNVWESRDLIAWSPLRQLDVRRGADGAPAPGVPALDMMWAPESTWVPDLLGPGEGGFVVYFSAGVDGGHHRIVWGTTTDFTQETWRYGGILLDTGDHAIDCSMIEHAGRTYRVTKDNGATARGIVMERTEAARWWEPDVVWEPVQDRLGEEHARGHGVEGPLMFRAHGRDRWYLYVDVIPDGGYRPLVAADLDAERPWRILDSPGFDLPPATKHGGVIGLTRAQHEALRRADARAAVRPDLGAVEALPPTVRAHLHGGGTASFPIVWGAAAADGSVEGVLAGTLGANLNAWVGEGGSTAWDAPGKVPLSTTAIRVRATLVGPRA</sequence>
<organism evidence="1 2">
    <name type="scientific">Demequina lignilytica</name>
    <dbReference type="NCBI Taxonomy" id="3051663"/>
    <lineage>
        <taxon>Bacteria</taxon>
        <taxon>Bacillati</taxon>
        <taxon>Actinomycetota</taxon>
        <taxon>Actinomycetes</taxon>
        <taxon>Micrococcales</taxon>
        <taxon>Demequinaceae</taxon>
        <taxon>Demequina</taxon>
    </lineage>
</organism>
<accession>A0AB35MFB7</accession>
<evidence type="ECO:0000313" key="1">
    <source>
        <dbReference type="EMBL" id="MDN4482447.1"/>
    </source>
</evidence>
<reference evidence="1 2" key="1">
    <citation type="submission" date="2023-06" db="EMBL/GenBank/DDBJ databases">
        <title>SYSU T0a273.</title>
        <authorList>
            <person name="Gao L."/>
            <person name="Fang B.-Z."/>
            <person name="Li W.-J."/>
        </authorList>
    </citation>
    <scope>NUCLEOTIDE SEQUENCE [LARGE SCALE GENOMIC DNA]</scope>
    <source>
        <strain evidence="1 2">SYSU T0a273</strain>
    </source>
</reference>
<dbReference type="AlphaFoldDB" id="A0AB35MFB7"/>
<dbReference type="CDD" id="cd08983">
    <property type="entry name" value="GH43_Bt3655-like"/>
    <property type="match status" value="1"/>
</dbReference>
<dbReference type="PANTHER" id="PTHR43301:SF3">
    <property type="entry name" value="ARABINAN ENDO-1,5-ALPHA-L-ARABINOSIDASE A-RELATED"/>
    <property type="match status" value="1"/>
</dbReference>
<dbReference type="RefSeq" id="WP_301159572.1">
    <property type="nucleotide sequence ID" value="NZ_JAUHQB010000001.1"/>
</dbReference>